<keyword evidence="4" id="KW-0804">Transcription</keyword>
<name>A0A0F0IDH2_ASPPU</name>
<dbReference type="Pfam" id="PF02737">
    <property type="entry name" value="3HCDH_N"/>
    <property type="match status" value="1"/>
</dbReference>
<organism evidence="8 9">
    <name type="scientific">Aspergillus parasiticus (strain ATCC 56775 / NRRL 5862 / SRRC 143 / SU-1)</name>
    <dbReference type="NCBI Taxonomy" id="1403190"/>
    <lineage>
        <taxon>Eukaryota</taxon>
        <taxon>Fungi</taxon>
        <taxon>Dikarya</taxon>
        <taxon>Ascomycota</taxon>
        <taxon>Pezizomycotina</taxon>
        <taxon>Eurotiomycetes</taxon>
        <taxon>Eurotiomycetidae</taxon>
        <taxon>Eurotiales</taxon>
        <taxon>Aspergillaceae</taxon>
        <taxon>Aspergillus</taxon>
        <taxon>Aspergillus subgen. Circumdati</taxon>
    </lineage>
</organism>
<dbReference type="Gene3D" id="3.40.50.720">
    <property type="entry name" value="NAD(P)-binding Rossmann-like Domain"/>
    <property type="match status" value="1"/>
</dbReference>
<dbReference type="GO" id="GO:0008270">
    <property type="term" value="F:zinc ion binding"/>
    <property type="evidence" value="ECO:0007669"/>
    <property type="project" value="InterPro"/>
</dbReference>
<evidence type="ECO:0000313" key="9">
    <source>
        <dbReference type="Proteomes" id="UP000033540"/>
    </source>
</evidence>
<dbReference type="SMART" id="SM00135">
    <property type="entry name" value="LY"/>
    <property type="match status" value="5"/>
</dbReference>
<evidence type="ECO:0000256" key="5">
    <source>
        <dbReference type="ARBA" id="ARBA00023242"/>
    </source>
</evidence>
<protein>
    <submittedName>
        <fullName evidence="8">FadB</fullName>
    </submittedName>
</protein>
<dbReference type="PANTHER" id="PTHR48075:SF3">
    <property type="entry name" value="3-HYDROXYACYL-COA DEHYDROGENASE"/>
    <property type="match status" value="1"/>
</dbReference>
<feature type="domain" description="3-hydroxyacyl-CoA dehydrogenase C-terminal" evidence="6">
    <location>
        <begin position="193"/>
        <end position="288"/>
    </location>
</feature>
<evidence type="ECO:0000259" key="7">
    <source>
        <dbReference type="Pfam" id="PF02737"/>
    </source>
</evidence>
<evidence type="ECO:0000313" key="8">
    <source>
        <dbReference type="EMBL" id="KJK65740.1"/>
    </source>
</evidence>
<evidence type="ECO:0000256" key="2">
    <source>
        <dbReference type="ARBA" id="ARBA00023015"/>
    </source>
</evidence>
<sequence>MSVWKAPEVNERTVAILGAGVLGRRIACSWVAGGYNTVIRDPSAEQRKAALHFLDNNVAEFAKILGVTAARPGTYCAVEDLGSAVANAWFVVEAVPEKLDLKISIFKDLAEQAPRDCILGSNSSSYKSSMMLDQVDDESKGRILNVHYTMPAATRTVELMTSTYTHEAIFPFLVEQHKRIGLLPAVARKESTGFIFNRLWAAIKRETLKIIAEGVSDPEEIDTLWAEMFGKEKPGPCAMMDSVGLDTVAFIEDNYIQERHLDGADTVDFLRKNYIQHGKLGAKSGKGGLYPPGYTTKIQRQGETKPDNLAAPTIYLLDIGFGEDISADFLHAGRLIVASADGSYSRTLLHHLEMPDGVDISLSCGRIFWSQMGEPSKNNGSIQSANIDGSDIKEIIPRGQVHTPKQLAIDHQNAKIYFCDREGMRVHRANFDGSGHEVVVKTGDFNNHEQKEDETRWCVGVCVDANRGKFYWTQKGPSKSGKGRIFRANIDMHPGETVSNRSDIEPLFEHLPEPIDLEIDANEDMLYWTDRGEYPQGNSVNRAFVGSPGPKKATILSRHLHEAIGLRIDHVNKHIYYTDLGGSVYRSDLTGANKKTLCNVGATFTGIALAHCNGAQPCSRCEEHDAICIFGERKTILKKHPPGYVEMLEQQQGWLTKALREMYRRAIEGKGWPGALSKEEEPDIIHPQDYFDKVESLGNVDSSYPGQTPAHVPSEFLYGECLYQVPHSFSLPPLADNSRHTPCLSSSYFGSTELGVPQLQPSSGHVSTSPFSCPTHRLSILDGINFGATDDDAQYPINDLAPFGEVELAELNC</sequence>
<proteinExistence type="predicted"/>
<accession>A0A0F0IDH2</accession>
<gene>
    <name evidence="8" type="ORF">P875_00022153</name>
</gene>
<reference evidence="8 9" key="1">
    <citation type="submission" date="2015-02" db="EMBL/GenBank/DDBJ databases">
        <title>Draft genome sequence of Aspergillus parasiticus SU-1.</title>
        <authorList>
            <person name="Yu J."/>
            <person name="Fedorova N."/>
            <person name="Yin Y."/>
            <person name="Losada L."/>
            <person name="Zafar N."/>
            <person name="Taujale R."/>
            <person name="Ehrlich K.C."/>
            <person name="Bhatnagar D."/>
            <person name="Cleveland T.E."/>
            <person name="Bennett J.W."/>
            <person name="Nierman W.C."/>
        </authorList>
    </citation>
    <scope>NUCLEOTIDE SEQUENCE [LARGE SCALE GENOMIC DNA]</scope>
    <source>
        <strain evidence="9">ATCC 56775 / NRRL 5862 / SRRC 143 / SU-1</strain>
    </source>
</reference>
<dbReference type="InterPro" id="IPR013328">
    <property type="entry name" value="6PGD_dom2"/>
</dbReference>
<dbReference type="SUPFAM" id="SSF48179">
    <property type="entry name" value="6-phosphogluconate dehydrogenase C-terminal domain-like"/>
    <property type="match status" value="1"/>
</dbReference>
<evidence type="ECO:0000256" key="1">
    <source>
        <dbReference type="ARBA" id="ARBA00023002"/>
    </source>
</evidence>
<dbReference type="STRING" id="1403190.A0A0F0IDH2"/>
<dbReference type="GO" id="GO:0016616">
    <property type="term" value="F:oxidoreductase activity, acting on the CH-OH group of donors, NAD or NADP as acceptor"/>
    <property type="evidence" value="ECO:0007669"/>
    <property type="project" value="InterPro"/>
</dbReference>
<keyword evidence="5" id="KW-0539">Nucleus</keyword>
<dbReference type="InterPro" id="IPR036291">
    <property type="entry name" value="NAD(P)-bd_dom_sf"/>
</dbReference>
<dbReference type="InterPro" id="IPR011042">
    <property type="entry name" value="6-blade_b-propeller_TolB-like"/>
</dbReference>
<dbReference type="GO" id="GO:0070403">
    <property type="term" value="F:NAD+ binding"/>
    <property type="evidence" value="ECO:0007669"/>
    <property type="project" value="InterPro"/>
</dbReference>
<dbReference type="SUPFAM" id="SSF51735">
    <property type="entry name" value="NAD(P)-binding Rossmann-fold domains"/>
    <property type="match status" value="1"/>
</dbReference>
<dbReference type="Proteomes" id="UP000033540">
    <property type="component" value="Unassembled WGS sequence"/>
</dbReference>
<evidence type="ECO:0000259" key="6">
    <source>
        <dbReference type="Pfam" id="PF00725"/>
    </source>
</evidence>
<dbReference type="InterPro" id="IPR006176">
    <property type="entry name" value="3-OHacyl-CoA_DH_NAD-bd"/>
</dbReference>
<dbReference type="OrthoDB" id="5958943at2759"/>
<dbReference type="Gene3D" id="2.120.10.30">
    <property type="entry name" value="TolB, C-terminal domain"/>
    <property type="match status" value="2"/>
</dbReference>
<dbReference type="AlphaFoldDB" id="A0A0F0IDH2"/>
<dbReference type="GO" id="GO:0006631">
    <property type="term" value="P:fatty acid metabolic process"/>
    <property type="evidence" value="ECO:0007669"/>
    <property type="project" value="InterPro"/>
</dbReference>
<dbReference type="Pfam" id="PF00725">
    <property type="entry name" value="3HCDH"/>
    <property type="match status" value="1"/>
</dbReference>
<evidence type="ECO:0000256" key="4">
    <source>
        <dbReference type="ARBA" id="ARBA00023163"/>
    </source>
</evidence>
<keyword evidence="3" id="KW-0238">DNA-binding</keyword>
<dbReference type="SUPFAM" id="SSF63829">
    <property type="entry name" value="Calcium-dependent phosphotriesterase"/>
    <property type="match status" value="1"/>
</dbReference>
<dbReference type="EMBL" id="JZEE01000338">
    <property type="protein sequence ID" value="KJK65740.1"/>
    <property type="molecule type" value="Genomic_DNA"/>
</dbReference>
<dbReference type="InterPro" id="IPR000033">
    <property type="entry name" value="LDLR_classB_rpt"/>
</dbReference>
<dbReference type="InterPro" id="IPR008927">
    <property type="entry name" value="6-PGluconate_DH-like_C_sf"/>
</dbReference>
<feature type="domain" description="3-hydroxyacyl-CoA dehydrogenase NAD binding" evidence="7">
    <location>
        <begin position="13"/>
        <end position="189"/>
    </location>
</feature>
<comment type="caution">
    <text evidence="8">The sequence shown here is derived from an EMBL/GenBank/DDBJ whole genome shotgun (WGS) entry which is preliminary data.</text>
</comment>
<dbReference type="PANTHER" id="PTHR48075">
    <property type="entry name" value="3-HYDROXYACYL-COA DEHYDROGENASE FAMILY PROTEIN"/>
    <property type="match status" value="1"/>
</dbReference>
<keyword evidence="1" id="KW-0560">Oxidoreductase</keyword>
<dbReference type="InterPro" id="IPR006108">
    <property type="entry name" value="3HC_DH_C"/>
</dbReference>
<dbReference type="InterPro" id="IPR036864">
    <property type="entry name" value="Zn2-C6_fun-type_DNA-bd_sf"/>
</dbReference>
<keyword evidence="2" id="KW-0805">Transcription regulation</keyword>
<dbReference type="Gene3D" id="4.10.240.10">
    <property type="entry name" value="Zn(2)-C6 fungal-type DNA-binding domain"/>
    <property type="match status" value="1"/>
</dbReference>
<dbReference type="PROSITE" id="PS51120">
    <property type="entry name" value="LDLRB"/>
    <property type="match status" value="1"/>
</dbReference>
<dbReference type="GO" id="GO:0003677">
    <property type="term" value="F:DNA binding"/>
    <property type="evidence" value="ECO:0007669"/>
    <property type="project" value="UniProtKB-KW"/>
</dbReference>
<dbReference type="Gene3D" id="1.10.1040.10">
    <property type="entry name" value="N-(1-d-carboxylethyl)-l-norvaline Dehydrogenase, domain 2"/>
    <property type="match status" value="1"/>
</dbReference>
<evidence type="ECO:0000256" key="3">
    <source>
        <dbReference type="ARBA" id="ARBA00023125"/>
    </source>
</evidence>
<dbReference type="GO" id="GO:0000981">
    <property type="term" value="F:DNA-binding transcription factor activity, RNA polymerase II-specific"/>
    <property type="evidence" value="ECO:0007669"/>
    <property type="project" value="InterPro"/>
</dbReference>